<dbReference type="Proteomes" id="UP000252378">
    <property type="component" value="Unassembled WGS sequence"/>
</dbReference>
<reference evidence="2 3" key="1">
    <citation type="submission" date="2018-03" db="EMBL/GenBank/DDBJ databases">
        <title>Complete genome sequencing of Faecalibacterium prausnitzii strains isolated from the human gut.</title>
        <authorList>
            <person name="Fitzgerald B.C."/>
            <person name="Shkoporov A.N."/>
            <person name="Ross P.R."/>
            <person name="Hill C."/>
        </authorList>
    </citation>
    <scope>NUCLEOTIDE SEQUENCE [LARGE SCALE GENOMIC DNA]</scope>
    <source>
        <strain evidence="2 3">ATCC 27768</strain>
    </source>
</reference>
<evidence type="ECO:0000313" key="3">
    <source>
        <dbReference type="Proteomes" id="UP000252378"/>
    </source>
</evidence>
<gene>
    <name evidence="2" type="ORF">C7J97_03990</name>
</gene>
<feature type="domain" description="Polysaccharide pyruvyl transferase" evidence="1">
    <location>
        <begin position="39"/>
        <end position="327"/>
    </location>
</feature>
<accession>A0A367G9F8</accession>
<organism evidence="2 3">
    <name type="scientific">Faecalibacterium prausnitzii</name>
    <dbReference type="NCBI Taxonomy" id="853"/>
    <lineage>
        <taxon>Bacteria</taxon>
        <taxon>Bacillati</taxon>
        <taxon>Bacillota</taxon>
        <taxon>Clostridia</taxon>
        <taxon>Eubacteriales</taxon>
        <taxon>Oscillospiraceae</taxon>
        <taxon>Faecalibacterium</taxon>
    </lineage>
</organism>
<dbReference type="AlphaFoldDB" id="A0A367G9F8"/>
<evidence type="ECO:0000313" key="2">
    <source>
        <dbReference type="EMBL" id="RCH47281.1"/>
    </source>
</evidence>
<dbReference type="InterPro" id="IPR007345">
    <property type="entry name" value="Polysacch_pyruvyl_Trfase"/>
</dbReference>
<evidence type="ECO:0000259" key="1">
    <source>
        <dbReference type="Pfam" id="PF04230"/>
    </source>
</evidence>
<dbReference type="Pfam" id="PF04230">
    <property type="entry name" value="PS_pyruv_trans"/>
    <property type="match status" value="1"/>
</dbReference>
<protein>
    <recommendedName>
        <fullName evidence="1">Polysaccharide pyruvyl transferase domain-containing protein</fullName>
    </recommendedName>
</protein>
<sequence length="401" mass="46471">MCIIGSMREGFLKNIANYSIKKWIKIMKIAILTWLYNGNYGTLLQAYALQSFLKREGYDVSNINYKPSAIEKAKNLIKCHNSFSLFKEKFDGYLSKKQGQPELLCQRNKAFEQFLSKNFNLTKQYSKPNELTELSGKYDAYICGSDQIWSPMLLNPVYYFNFLSENERRYAYACSFGVSEIPSKKMKIIREYLEKFVEISVREKTGVKIVKTLTGKNVPMNVDPTLLLEYEEWNELAVGPRINGRYVFAYFLSSKKSYEEIANRVAQKYNCELVLVPTQKEHYKFNGTIIQNAGPCEWLGLVKNSCAVVTDSFHGSIFSLIFKKDFYVTKRFDDASVKSQNSRIYTLLETYGCEDCMVSEIQDIDKKHDFNWEALHRRMKINASASREWLNTCLKGVSDEA</sequence>
<dbReference type="EMBL" id="PXUP01000004">
    <property type="protein sequence ID" value="RCH47281.1"/>
    <property type="molecule type" value="Genomic_DNA"/>
</dbReference>
<comment type="caution">
    <text evidence="2">The sequence shown here is derived from an EMBL/GenBank/DDBJ whole genome shotgun (WGS) entry which is preliminary data.</text>
</comment>
<name>A0A367G9F8_9FIRM</name>
<proteinExistence type="predicted"/>